<dbReference type="InterPro" id="IPR032675">
    <property type="entry name" value="LRR_dom_sf"/>
</dbReference>
<dbReference type="HOGENOM" id="CLU_363706_0_0_1"/>
<dbReference type="CDD" id="cd09917">
    <property type="entry name" value="F-box_SF"/>
    <property type="match status" value="1"/>
</dbReference>
<dbReference type="Pfam" id="PF12937">
    <property type="entry name" value="F-box-like"/>
    <property type="match status" value="1"/>
</dbReference>
<dbReference type="KEGG" id="gtr:GLOTRDRAFT_96766"/>
<dbReference type="Gene3D" id="1.20.1280.50">
    <property type="match status" value="1"/>
</dbReference>
<evidence type="ECO:0000313" key="5">
    <source>
        <dbReference type="Proteomes" id="UP000030669"/>
    </source>
</evidence>
<dbReference type="Gene3D" id="3.80.10.10">
    <property type="entry name" value="Ribonuclease Inhibitor"/>
    <property type="match status" value="1"/>
</dbReference>
<evidence type="ECO:0000256" key="2">
    <source>
        <dbReference type="SAM" id="MobiDB-lite"/>
    </source>
</evidence>
<proteinExistence type="predicted"/>
<dbReference type="OrthoDB" id="2947858at2759"/>
<reference evidence="4 5" key="1">
    <citation type="journal article" date="2012" name="Science">
        <title>The Paleozoic origin of enzymatic lignin decomposition reconstructed from 31 fungal genomes.</title>
        <authorList>
            <person name="Floudas D."/>
            <person name="Binder M."/>
            <person name="Riley R."/>
            <person name="Barry K."/>
            <person name="Blanchette R.A."/>
            <person name="Henrissat B."/>
            <person name="Martinez A.T."/>
            <person name="Otillar R."/>
            <person name="Spatafora J.W."/>
            <person name="Yadav J.S."/>
            <person name="Aerts A."/>
            <person name="Benoit I."/>
            <person name="Boyd A."/>
            <person name="Carlson A."/>
            <person name="Copeland A."/>
            <person name="Coutinho P.M."/>
            <person name="de Vries R.P."/>
            <person name="Ferreira P."/>
            <person name="Findley K."/>
            <person name="Foster B."/>
            <person name="Gaskell J."/>
            <person name="Glotzer D."/>
            <person name="Gorecki P."/>
            <person name="Heitman J."/>
            <person name="Hesse C."/>
            <person name="Hori C."/>
            <person name="Igarashi K."/>
            <person name="Jurgens J.A."/>
            <person name="Kallen N."/>
            <person name="Kersten P."/>
            <person name="Kohler A."/>
            <person name="Kuees U."/>
            <person name="Kumar T.K.A."/>
            <person name="Kuo A."/>
            <person name="LaButti K."/>
            <person name="Larrondo L.F."/>
            <person name="Lindquist E."/>
            <person name="Ling A."/>
            <person name="Lombard V."/>
            <person name="Lucas S."/>
            <person name="Lundell T."/>
            <person name="Martin R."/>
            <person name="McLaughlin D.J."/>
            <person name="Morgenstern I."/>
            <person name="Morin E."/>
            <person name="Murat C."/>
            <person name="Nagy L.G."/>
            <person name="Nolan M."/>
            <person name="Ohm R.A."/>
            <person name="Patyshakuliyeva A."/>
            <person name="Rokas A."/>
            <person name="Ruiz-Duenas F.J."/>
            <person name="Sabat G."/>
            <person name="Salamov A."/>
            <person name="Samejima M."/>
            <person name="Schmutz J."/>
            <person name="Slot J.C."/>
            <person name="St John F."/>
            <person name="Stenlid J."/>
            <person name="Sun H."/>
            <person name="Sun S."/>
            <person name="Syed K."/>
            <person name="Tsang A."/>
            <person name="Wiebenga A."/>
            <person name="Young D."/>
            <person name="Pisabarro A."/>
            <person name="Eastwood D.C."/>
            <person name="Martin F."/>
            <person name="Cullen D."/>
            <person name="Grigoriev I.V."/>
            <person name="Hibbett D.S."/>
        </authorList>
    </citation>
    <scope>NUCLEOTIDE SEQUENCE [LARGE SCALE GENOMIC DNA]</scope>
    <source>
        <strain evidence="4 5">ATCC 11539</strain>
    </source>
</reference>
<name>S7PU34_GLOTA</name>
<evidence type="ECO:0000259" key="3">
    <source>
        <dbReference type="Pfam" id="PF12937"/>
    </source>
</evidence>
<feature type="region of interest" description="Disordered" evidence="2">
    <location>
        <begin position="1"/>
        <end position="22"/>
    </location>
</feature>
<dbReference type="GeneID" id="19309896"/>
<sequence>MPPQSRLPSFKPTERGHEGFSMSASSSKIEGWAIGSAHQLTLSTGCSLATLRFTTRHALRWGNAHASTVWGPLRFETGMKTESRQCPALRLGPVDTPIRLDTTDLGNVPPDTACRIPAPRPFALIKEVVDDMFIQVNNRDVYAEAILDTFVFQAFEFYRRKVVDRLSPAKREKAQNDAVHQIVKLGRNFQDTNAFDTLVLSQSRAFNDLVWDNPEVALWKAMFQNCQHFCATLLKSRCFLRIDGYDRPGPPTTSQSQTNTHKKYESSLPSVSKVFTLVDDRKPEDGATMVSFKEAELDETLKLQPERTSLLDMRMFGIPLLTDTVEYSRTHKRLGQRRNEHTDAWFAISSASLFFVSATNAPQELTQKFEVRLLNSIMFDAFMLLTEREKQDIRDDAEYVRLVAEAQEELENAKRKGKVKQIEKCTQRVLAVEARYEVELPKLRAKQRGSWNFLARIKSPLFLSLSILKLPNELLQAIFQSLHDHRPLLAAIQVCRGFYEAALPRLYENIIINDGYGGCLGSALMALDHHPQLGSYVRTVLHVAVDMFTDPASWKWITPLSKLHNLKSYTLSVPEDHLTRYVNHVFLRSALHALALCPTLRHISLDFNLSATYLGLPALPMESGSALDPLRAMSGLRNLSLRKPVGMFTTEFAKWLQDMPHVNELYITDMADISPGNLPSVLPGLCHITRFNLGANHGLSPTALLHVLRALPQLKEVFTFYYASPIDTLDTQMAPSASAIRDLTLDPPALLIEYAHTDYPPRWHFLIV</sequence>
<dbReference type="EMBL" id="KB469313">
    <property type="protein sequence ID" value="EPQ50842.1"/>
    <property type="molecule type" value="Genomic_DNA"/>
</dbReference>
<evidence type="ECO:0000313" key="4">
    <source>
        <dbReference type="EMBL" id="EPQ50842.1"/>
    </source>
</evidence>
<dbReference type="SUPFAM" id="SSF52047">
    <property type="entry name" value="RNI-like"/>
    <property type="match status" value="1"/>
</dbReference>
<keyword evidence="5" id="KW-1185">Reference proteome</keyword>
<dbReference type="RefSeq" id="XP_007870726.1">
    <property type="nucleotide sequence ID" value="XM_007872535.1"/>
</dbReference>
<keyword evidence="1" id="KW-0175">Coiled coil</keyword>
<feature type="domain" description="F-box" evidence="3">
    <location>
        <begin position="467"/>
        <end position="511"/>
    </location>
</feature>
<feature type="coiled-coil region" evidence="1">
    <location>
        <begin position="396"/>
        <end position="423"/>
    </location>
</feature>
<gene>
    <name evidence="4" type="ORF">GLOTRDRAFT_96766</name>
</gene>
<dbReference type="AlphaFoldDB" id="S7PU34"/>
<evidence type="ECO:0000256" key="1">
    <source>
        <dbReference type="SAM" id="Coils"/>
    </source>
</evidence>
<accession>S7PU34</accession>
<dbReference type="InterPro" id="IPR001810">
    <property type="entry name" value="F-box_dom"/>
</dbReference>
<dbReference type="SUPFAM" id="SSF81383">
    <property type="entry name" value="F-box domain"/>
    <property type="match status" value="1"/>
</dbReference>
<organism evidence="4 5">
    <name type="scientific">Gloeophyllum trabeum (strain ATCC 11539 / FP-39264 / Madison 617)</name>
    <name type="common">Brown rot fungus</name>
    <dbReference type="NCBI Taxonomy" id="670483"/>
    <lineage>
        <taxon>Eukaryota</taxon>
        <taxon>Fungi</taxon>
        <taxon>Dikarya</taxon>
        <taxon>Basidiomycota</taxon>
        <taxon>Agaricomycotina</taxon>
        <taxon>Agaricomycetes</taxon>
        <taxon>Gloeophyllales</taxon>
        <taxon>Gloeophyllaceae</taxon>
        <taxon>Gloeophyllum</taxon>
    </lineage>
</organism>
<dbReference type="InterPro" id="IPR036047">
    <property type="entry name" value="F-box-like_dom_sf"/>
</dbReference>
<dbReference type="Proteomes" id="UP000030669">
    <property type="component" value="Unassembled WGS sequence"/>
</dbReference>
<dbReference type="eggNOG" id="ENOG502RCV8">
    <property type="taxonomic scope" value="Eukaryota"/>
</dbReference>
<protein>
    <recommendedName>
        <fullName evidence="3">F-box domain-containing protein</fullName>
    </recommendedName>
</protein>